<evidence type="ECO:0000259" key="3">
    <source>
        <dbReference type="Pfam" id="PF01336"/>
    </source>
</evidence>
<dbReference type="GO" id="GO:0006422">
    <property type="term" value="P:aspartyl-tRNA aminoacylation"/>
    <property type="evidence" value="ECO:0007669"/>
    <property type="project" value="TreeGrafter"/>
</dbReference>
<keyword evidence="4" id="KW-0436">Ligase</keyword>
<dbReference type="CDD" id="cd04317">
    <property type="entry name" value="EcAspRS_like_N"/>
    <property type="match status" value="1"/>
</dbReference>
<accession>A0A7V8NMW1</accession>
<evidence type="ECO:0000313" key="4">
    <source>
        <dbReference type="EMBL" id="MBA0084259.1"/>
    </source>
</evidence>
<dbReference type="Gene3D" id="2.40.50.140">
    <property type="entry name" value="Nucleic acid-binding proteins"/>
    <property type="match status" value="1"/>
</dbReference>
<evidence type="ECO:0000256" key="2">
    <source>
        <dbReference type="ARBA" id="ARBA00023146"/>
    </source>
</evidence>
<dbReference type="PANTHER" id="PTHR22594">
    <property type="entry name" value="ASPARTYL/LYSYL-TRNA SYNTHETASE"/>
    <property type="match status" value="1"/>
</dbReference>
<feature type="domain" description="OB" evidence="3">
    <location>
        <begin position="2"/>
        <end position="80"/>
    </location>
</feature>
<keyword evidence="2" id="KW-0030">Aminoacyl-tRNA synthetase</keyword>
<dbReference type="Proteomes" id="UP000567293">
    <property type="component" value="Unassembled WGS sequence"/>
</dbReference>
<reference evidence="4" key="1">
    <citation type="submission" date="2020-06" db="EMBL/GenBank/DDBJ databases">
        <title>Legume-microbial interactions unlock mineral nutrients during tropical forest succession.</title>
        <authorList>
            <person name="Epihov D.Z."/>
        </authorList>
    </citation>
    <scope>NUCLEOTIDE SEQUENCE [LARGE SCALE GENOMIC DNA]</scope>
    <source>
        <strain evidence="4">Pan2503</strain>
    </source>
</reference>
<dbReference type="GO" id="GO:0003676">
    <property type="term" value="F:nucleic acid binding"/>
    <property type="evidence" value="ECO:0007669"/>
    <property type="project" value="InterPro"/>
</dbReference>
<keyword evidence="5" id="KW-1185">Reference proteome</keyword>
<organism evidence="4 5">
    <name type="scientific">Candidatus Acidiferrum panamense</name>
    <dbReference type="NCBI Taxonomy" id="2741543"/>
    <lineage>
        <taxon>Bacteria</taxon>
        <taxon>Pseudomonadati</taxon>
        <taxon>Acidobacteriota</taxon>
        <taxon>Terriglobia</taxon>
        <taxon>Candidatus Acidiferrales</taxon>
        <taxon>Candidatus Acidiferrum</taxon>
    </lineage>
</organism>
<proteinExistence type="predicted"/>
<evidence type="ECO:0000313" key="5">
    <source>
        <dbReference type="Proteomes" id="UP000567293"/>
    </source>
</evidence>
<dbReference type="Pfam" id="PF01336">
    <property type="entry name" value="tRNA_anti-codon"/>
    <property type="match status" value="1"/>
</dbReference>
<sequence>MGWVHRRRDLGNLLFLDIRDRTGIVQAVFNKETQPAAHARAEQVRSEFVVAVEGRVVRRQKANPELASGEVELVSTKLHILNNAKTPPFAIEEEINAAEETRLRFRYLDLRR</sequence>
<keyword evidence="1" id="KW-0648">Protein biosynthesis</keyword>
<feature type="non-terminal residue" evidence="4">
    <location>
        <position position="112"/>
    </location>
</feature>
<comment type="caution">
    <text evidence="4">The sequence shown here is derived from an EMBL/GenBank/DDBJ whole genome shotgun (WGS) entry which is preliminary data.</text>
</comment>
<dbReference type="InterPro" id="IPR004365">
    <property type="entry name" value="NA-bd_OB_tRNA"/>
</dbReference>
<protein>
    <submittedName>
        <fullName evidence="4">Aspartate--tRNA ligase</fullName>
    </submittedName>
</protein>
<name>A0A7V8NMW1_9BACT</name>
<dbReference type="InterPro" id="IPR047089">
    <property type="entry name" value="Asp-tRNA-ligase_1_N"/>
</dbReference>
<gene>
    <name evidence="4" type="ORF">HRJ53_04620</name>
</gene>
<dbReference type="InterPro" id="IPR012340">
    <property type="entry name" value="NA-bd_OB-fold"/>
</dbReference>
<dbReference type="GO" id="GO:0004815">
    <property type="term" value="F:aspartate-tRNA ligase activity"/>
    <property type="evidence" value="ECO:0007669"/>
    <property type="project" value="TreeGrafter"/>
</dbReference>
<dbReference type="GO" id="GO:0005524">
    <property type="term" value="F:ATP binding"/>
    <property type="evidence" value="ECO:0007669"/>
    <property type="project" value="UniProtKB-KW"/>
</dbReference>
<dbReference type="AlphaFoldDB" id="A0A7V8NMW1"/>
<dbReference type="SUPFAM" id="SSF50249">
    <property type="entry name" value="Nucleic acid-binding proteins"/>
    <property type="match status" value="1"/>
</dbReference>
<evidence type="ECO:0000256" key="1">
    <source>
        <dbReference type="ARBA" id="ARBA00022917"/>
    </source>
</evidence>
<dbReference type="EMBL" id="JACDQQ010000443">
    <property type="protein sequence ID" value="MBA0084259.1"/>
    <property type="molecule type" value="Genomic_DNA"/>
</dbReference>
<dbReference type="PANTHER" id="PTHR22594:SF5">
    <property type="entry name" value="ASPARTATE--TRNA LIGASE, MITOCHONDRIAL"/>
    <property type="match status" value="1"/>
</dbReference>